<evidence type="ECO:0000256" key="1">
    <source>
        <dbReference type="SAM" id="MobiDB-lite"/>
    </source>
</evidence>
<organism evidence="2 3">
    <name type="scientific">Mycena pura</name>
    <dbReference type="NCBI Taxonomy" id="153505"/>
    <lineage>
        <taxon>Eukaryota</taxon>
        <taxon>Fungi</taxon>
        <taxon>Dikarya</taxon>
        <taxon>Basidiomycota</taxon>
        <taxon>Agaricomycotina</taxon>
        <taxon>Agaricomycetes</taxon>
        <taxon>Agaricomycetidae</taxon>
        <taxon>Agaricales</taxon>
        <taxon>Marasmiineae</taxon>
        <taxon>Mycenaceae</taxon>
        <taxon>Mycena</taxon>
    </lineage>
</organism>
<feature type="compositionally biased region" description="Low complexity" evidence="1">
    <location>
        <begin position="46"/>
        <end position="62"/>
    </location>
</feature>
<accession>A0AAD6Y676</accession>
<dbReference type="AlphaFoldDB" id="A0AAD6Y676"/>
<feature type="compositionally biased region" description="Low complexity" evidence="1">
    <location>
        <begin position="70"/>
        <end position="88"/>
    </location>
</feature>
<sequence length="277" mass="29617">MSPTPLRFAHYASPAPSSRSRLQAPCYPREGLSKPPRRPKPFASILKPSVSSVKPSASSSKSSPPPQALPLPKSSASSPKPSASPRLASLRHHKDASSPPRDPLPRTTTRCTPSLQRPDACARRQAHTPPPTPSLRGSVWRAAPLPWARLRPARSSCLTRRPRLPRHAGQCGVRPSLGRARARALLARAVCGCRACTVVMAPPFCCWNDPHPPPFARAWPTMRGAGAGVGAAQEVCSGCWEQMWGVAADAEGRGADIDRGGRAQAVCAAALFQYYVL</sequence>
<protein>
    <submittedName>
        <fullName evidence="2">Uncharacterized protein</fullName>
    </submittedName>
</protein>
<proteinExistence type="predicted"/>
<dbReference type="Proteomes" id="UP001219525">
    <property type="component" value="Unassembled WGS sequence"/>
</dbReference>
<feature type="region of interest" description="Disordered" evidence="1">
    <location>
        <begin position="1"/>
        <end position="138"/>
    </location>
</feature>
<gene>
    <name evidence="2" type="ORF">GGX14DRAFT_398740</name>
</gene>
<keyword evidence="3" id="KW-1185">Reference proteome</keyword>
<dbReference type="EMBL" id="JARJCW010000050">
    <property type="protein sequence ID" value="KAJ7203579.1"/>
    <property type="molecule type" value="Genomic_DNA"/>
</dbReference>
<name>A0AAD6Y676_9AGAR</name>
<evidence type="ECO:0000313" key="3">
    <source>
        <dbReference type="Proteomes" id="UP001219525"/>
    </source>
</evidence>
<feature type="compositionally biased region" description="Low complexity" evidence="1">
    <location>
        <begin position="105"/>
        <end position="114"/>
    </location>
</feature>
<evidence type="ECO:0000313" key="2">
    <source>
        <dbReference type="EMBL" id="KAJ7203579.1"/>
    </source>
</evidence>
<reference evidence="2" key="1">
    <citation type="submission" date="2023-03" db="EMBL/GenBank/DDBJ databases">
        <title>Massive genome expansion in bonnet fungi (Mycena s.s.) driven by repeated elements and novel gene families across ecological guilds.</title>
        <authorList>
            <consortium name="Lawrence Berkeley National Laboratory"/>
            <person name="Harder C.B."/>
            <person name="Miyauchi S."/>
            <person name="Viragh M."/>
            <person name="Kuo A."/>
            <person name="Thoen E."/>
            <person name="Andreopoulos B."/>
            <person name="Lu D."/>
            <person name="Skrede I."/>
            <person name="Drula E."/>
            <person name="Henrissat B."/>
            <person name="Morin E."/>
            <person name="Kohler A."/>
            <person name="Barry K."/>
            <person name="LaButti K."/>
            <person name="Morin E."/>
            <person name="Salamov A."/>
            <person name="Lipzen A."/>
            <person name="Mereny Z."/>
            <person name="Hegedus B."/>
            <person name="Baldrian P."/>
            <person name="Stursova M."/>
            <person name="Weitz H."/>
            <person name="Taylor A."/>
            <person name="Grigoriev I.V."/>
            <person name="Nagy L.G."/>
            <person name="Martin F."/>
            <person name="Kauserud H."/>
        </authorList>
    </citation>
    <scope>NUCLEOTIDE SEQUENCE</scope>
    <source>
        <strain evidence="2">9144</strain>
    </source>
</reference>
<comment type="caution">
    <text evidence="2">The sequence shown here is derived from an EMBL/GenBank/DDBJ whole genome shotgun (WGS) entry which is preliminary data.</text>
</comment>